<dbReference type="EMBL" id="OOIN01000001">
    <property type="protein sequence ID" value="SPO19979.1"/>
    <property type="molecule type" value="Genomic_DNA"/>
</dbReference>
<feature type="region of interest" description="Disordered" evidence="1">
    <location>
        <begin position="393"/>
        <end position="462"/>
    </location>
</feature>
<protein>
    <recommendedName>
        <fullName evidence="4">F-box domain-containing protein</fullName>
    </recommendedName>
</protein>
<evidence type="ECO:0008006" key="4">
    <source>
        <dbReference type="Google" id="ProtNLM"/>
    </source>
</evidence>
<evidence type="ECO:0000313" key="3">
    <source>
        <dbReference type="Proteomes" id="UP000324022"/>
    </source>
</evidence>
<gene>
    <name evidence="2" type="ORF">UTRI_00370_B</name>
</gene>
<dbReference type="OrthoDB" id="2547067at2759"/>
<keyword evidence="3" id="KW-1185">Reference proteome</keyword>
<proteinExistence type="predicted"/>
<feature type="compositionally biased region" description="Low complexity" evidence="1">
    <location>
        <begin position="442"/>
        <end position="456"/>
    </location>
</feature>
<evidence type="ECO:0000256" key="1">
    <source>
        <dbReference type="SAM" id="MobiDB-lite"/>
    </source>
</evidence>
<organism evidence="2 3">
    <name type="scientific">Ustilago trichophora</name>
    <dbReference type="NCBI Taxonomy" id="86804"/>
    <lineage>
        <taxon>Eukaryota</taxon>
        <taxon>Fungi</taxon>
        <taxon>Dikarya</taxon>
        <taxon>Basidiomycota</taxon>
        <taxon>Ustilaginomycotina</taxon>
        <taxon>Ustilaginomycetes</taxon>
        <taxon>Ustilaginales</taxon>
        <taxon>Ustilaginaceae</taxon>
        <taxon>Ustilago</taxon>
    </lineage>
</organism>
<sequence>MRPLLGSTSWSVYPDQDSTAVTPRHVGVRGAINETSSFDSEPPSDALQRDNRKIVDQRGYGNLERSHAQDHGQISSHRARIETLPPELLLYLSRFLDLAGLVVLSTATCRSLRIIFDQFDRELLFLEPAHRLNLAEWREAARQIDGYLLTRSHDRLSSSVVGSTEKASPKAVMDISQTMHELTRDESLIDVDLLQAVLAFLAAGESRKLGCAIHAPSSTMASTATTTRPDVSRNAGISQIRCLYLTGWHGIAGAFLIQQLRLQPSLRDVCTVVKTDRADTRIWQQAAADDLKIGCRMKEEDAALTARLRSSASLSFEYPGSRVASIQTMAFDAGRQDQSSMVGFKQCTSTQIIVQVGKRRPRRPGQPYLRGEGLQMGYQGYCIDMMTKTDWDEGAADAPTTDSRVREELRGCSGAESEPEGRRAAGSGAGENAGADSVEEPSSLGSSCSSSSSSSSKHLVARSDATRKRLHVILQGREEIGAEAQNGKDIEEMFERSIVTCNHCKSRIKF</sequence>
<accession>A0A5C3DSK5</accession>
<evidence type="ECO:0000313" key="2">
    <source>
        <dbReference type="EMBL" id="SPO19979.1"/>
    </source>
</evidence>
<reference evidence="2 3" key="1">
    <citation type="submission" date="2018-03" db="EMBL/GenBank/DDBJ databases">
        <authorList>
            <person name="Guldener U."/>
        </authorList>
    </citation>
    <scope>NUCLEOTIDE SEQUENCE [LARGE SCALE GENOMIC DNA]</scope>
    <source>
        <strain evidence="2 3">NBRC100155</strain>
    </source>
</reference>
<dbReference type="Proteomes" id="UP000324022">
    <property type="component" value="Unassembled WGS sequence"/>
</dbReference>
<dbReference type="AlphaFoldDB" id="A0A5C3DSK5"/>
<feature type="compositionally biased region" description="Low complexity" evidence="1">
    <location>
        <begin position="424"/>
        <end position="435"/>
    </location>
</feature>
<name>A0A5C3DSK5_9BASI</name>